<dbReference type="Proteomes" id="UP000835052">
    <property type="component" value="Unassembled WGS sequence"/>
</dbReference>
<evidence type="ECO:0000313" key="1">
    <source>
        <dbReference type="EMBL" id="CAD6191965.1"/>
    </source>
</evidence>
<dbReference type="OrthoDB" id="5823719at2759"/>
<accession>A0A8S1H9E3</accession>
<dbReference type="AlphaFoldDB" id="A0A8S1H9E3"/>
<proteinExistence type="predicted"/>
<reference evidence="1" key="1">
    <citation type="submission" date="2020-10" db="EMBL/GenBank/DDBJ databases">
        <authorList>
            <person name="Kikuchi T."/>
        </authorList>
    </citation>
    <scope>NUCLEOTIDE SEQUENCE</scope>
    <source>
        <strain evidence="1">NKZ352</strain>
    </source>
</reference>
<name>A0A8S1H9E3_9PELO</name>
<sequence length="140" mass="16051">MKFPPSPPTISIRPIYVAQPPALSPNILPVTTNFLKSKISKIRQWMELFQKQMLLTTTTTTTTTEAPIFDPFSEPLNDLNEDSSLLSSTLYRLGRKIFGRYYQKLRAELTRLDRFECLCDGKLLDVLKAKTFININIAHD</sequence>
<protein>
    <submittedName>
        <fullName evidence="1">Uncharacterized protein</fullName>
    </submittedName>
</protein>
<gene>
    <name evidence="1" type="ORF">CAUJ_LOCUS7884</name>
</gene>
<dbReference type="EMBL" id="CAJGYM010000024">
    <property type="protein sequence ID" value="CAD6191965.1"/>
    <property type="molecule type" value="Genomic_DNA"/>
</dbReference>
<organism evidence="1 2">
    <name type="scientific">Caenorhabditis auriculariae</name>
    <dbReference type="NCBI Taxonomy" id="2777116"/>
    <lineage>
        <taxon>Eukaryota</taxon>
        <taxon>Metazoa</taxon>
        <taxon>Ecdysozoa</taxon>
        <taxon>Nematoda</taxon>
        <taxon>Chromadorea</taxon>
        <taxon>Rhabditida</taxon>
        <taxon>Rhabditina</taxon>
        <taxon>Rhabditomorpha</taxon>
        <taxon>Rhabditoidea</taxon>
        <taxon>Rhabditidae</taxon>
        <taxon>Peloderinae</taxon>
        <taxon>Caenorhabditis</taxon>
    </lineage>
</organism>
<comment type="caution">
    <text evidence="1">The sequence shown here is derived from an EMBL/GenBank/DDBJ whole genome shotgun (WGS) entry which is preliminary data.</text>
</comment>
<keyword evidence="2" id="KW-1185">Reference proteome</keyword>
<evidence type="ECO:0000313" key="2">
    <source>
        <dbReference type="Proteomes" id="UP000835052"/>
    </source>
</evidence>